<proteinExistence type="predicted"/>
<evidence type="ECO:0000313" key="1">
    <source>
        <dbReference type="EMBL" id="SVA98366.1"/>
    </source>
</evidence>
<organism evidence="1">
    <name type="scientific">marine metagenome</name>
    <dbReference type="NCBI Taxonomy" id="408172"/>
    <lineage>
        <taxon>unclassified sequences</taxon>
        <taxon>metagenomes</taxon>
        <taxon>ecological metagenomes</taxon>
    </lineage>
</organism>
<dbReference type="AlphaFoldDB" id="A0A382AA10"/>
<accession>A0A382AA10</accession>
<dbReference type="EMBL" id="UINC01024543">
    <property type="protein sequence ID" value="SVA98366.1"/>
    <property type="molecule type" value="Genomic_DNA"/>
</dbReference>
<protein>
    <submittedName>
        <fullName evidence="1">Uncharacterized protein</fullName>
    </submittedName>
</protein>
<sequence>MEQAPLGFSPPQEPDIGLLLKITPIDIPAIAIAKTVIPRKISMPEITGE</sequence>
<name>A0A382AA10_9ZZZZ</name>
<gene>
    <name evidence="1" type="ORF">METZ01_LOCUS151220</name>
</gene>
<reference evidence="1" key="1">
    <citation type="submission" date="2018-05" db="EMBL/GenBank/DDBJ databases">
        <authorList>
            <person name="Lanie J.A."/>
            <person name="Ng W.-L."/>
            <person name="Kazmierczak K.M."/>
            <person name="Andrzejewski T.M."/>
            <person name="Davidsen T.M."/>
            <person name="Wayne K.J."/>
            <person name="Tettelin H."/>
            <person name="Glass J.I."/>
            <person name="Rusch D."/>
            <person name="Podicherti R."/>
            <person name="Tsui H.-C.T."/>
            <person name="Winkler M.E."/>
        </authorList>
    </citation>
    <scope>NUCLEOTIDE SEQUENCE</scope>
</reference>